<evidence type="ECO:0000256" key="1">
    <source>
        <dbReference type="ARBA" id="ARBA00022514"/>
    </source>
</evidence>
<gene>
    <name evidence="4" type="ORF">XNOV1_A036010</name>
</gene>
<dbReference type="PANTHER" id="PTHR12015:SF108">
    <property type="entry name" value="C-C MOTIF CHEMOKINE 20"/>
    <property type="match status" value="1"/>
</dbReference>
<dbReference type="InterPro" id="IPR001811">
    <property type="entry name" value="Chemokine_IL8-like_dom"/>
</dbReference>
<dbReference type="CDD" id="cd00272">
    <property type="entry name" value="Chemokine_CC"/>
    <property type="match status" value="1"/>
</dbReference>
<feature type="signal peptide" evidence="2">
    <location>
        <begin position="1"/>
        <end position="22"/>
    </location>
</feature>
<keyword evidence="2" id="KW-0732">Signal</keyword>
<name>A0AAV1HL53_XYRNO</name>
<protein>
    <submittedName>
        <fullName evidence="4">C-C motif chemokine 4 homolog</fullName>
    </submittedName>
</protein>
<dbReference type="GO" id="GO:0008009">
    <property type="term" value="F:chemokine activity"/>
    <property type="evidence" value="ECO:0007669"/>
    <property type="project" value="InterPro"/>
</dbReference>
<keyword evidence="5" id="KW-1185">Reference proteome</keyword>
<dbReference type="GO" id="GO:0006955">
    <property type="term" value="P:immune response"/>
    <property type="evidence" value="ECO:0007669"/>
    <property type="project" value="InterPro"/>
</dbReference>
<dbReference type="AlphaFoldDB" id="A0AAV1HL53"/>
<dbReference type="GO" id="GO:0005615">
    <property type="term" value="C:extracellular space"/>
    <property type="evidence" value="ECO:0007669"/>
    <property type="project" value="UniProtKB-KW"/>
</dbReference>
<dbReference type="Gene3D" id="2.40.50.40">
    <property type="match status" value="1"/>
</dbReference>
<dbReference type="Proteomes" id="UP001178508">
    <property type="component" value="Chromosome 23"/>
</dbReference>
<sequence length="91" mass="10174">MPSGQILLLCMLGAALLSSVLCNNAIGPDDCCFKIYPRRLNKNLIKSYYMTDYRCPKLGAILVTNKGRHICVDPNMSWVDAIMKSVDENSF</sequence>
<dbReference type="Pfam" id="PF00048">
    <property type="entry name" value="IL8"/>
    <property type="match status" value="1"/>
</dbReference>
<keyword evidence="1" id="KW-0202">Cytokine</keyword>
<evidence type="ECO:0000259" key="3">
    <source>
        <dbReference type="SMART" id="SM00199"/>
    </source>
</evidence>
<organism evidence="4 5">
    <name type="scientific">Xyrichtys novacula</name>
    <name type="common">Pearly razorfish</name>
    <name type="synonym">Hemipteronotus novacula</name>
    <dbReference type="NCBI Taxonomy" id="13765"/>
    <lineage>
        <taxon>Eukaryota</taxon>
        <taxon>Metazoa</taxon>
        <taxon>Chordata</taxon>
        <taxon>Craniata</taxon>
        <taxon>Vertebrata</taxon>
        <taxon>Euteleostomi</taxon>
        <taxon>Actinopterygii</taxon>
        <taxon>Neopterygii</taxon>
        <taxon>Teleostei</taxon>
        <taxon>Neoteleostei</taxon>
        <taxon>Acanthomorphata</taxon>
        <taxon>Eupercaria</taxon>
        <taxon>Labriformes</taxon>
        <taxon>Labridae</taxon>
        <taxon>Xyrichtys</taxon>
    </lineage>
</organism>
<feature type="chain" id="PRO_5043785245" evidence="2">
    <location>
        <begin position="23"/>
        <end position="91"/>
    </location>
</feature>
<reference evidence="4" key="1">
    <citation type="submission" date="2023-08" db="EMBL/GenBank/DDBJ databases">
        <authorList>
            <person name="Alioto T."/>
            <person name="Alioto T."/>
            <person name="Gomez Garrido J."/>
        </authorList>
    </citation>
    <scope>NUCLEOTIDE SEQUENCE</scope>
</reference>
<dbReference type="SMART" id="SM00199">
    <property type="entry name" value="SCY"/>
    <property type="match status" value="1"/>
</dbReference>
<evidence type="ECO:0000313" key="5">
    <source>
        <dbReference type="Proteomes" id="UP001178508"/>
    </source>
</evidence>
<dbReference type="SUPFAM" id="SSF54117">
    <property type="entry name" value="Interleukin 8-like chemokines"/>
    <property type="match status" value="1"/>
</dbReference>
<evidence type="ECO:0000313" key="4">
    <source>
        <dbReference type="EMBL" id="CAJ1086601.1"/>
    </source>
</evidence>
<dbReference type="PANTHER" id="PTHR12015">
    <property type="entry name" value="SMALL INDUCIBLE CYTOKINE A"/>
    <property type="match status" value="1"/>
</dbReference>
<dbReference type="EMBL" id="OY660886">
    <property type="protein sequence ID" value="CAJ1086601.1"/>
    <property type="molecule type" value="Genomic_DNA"/>
</dbReference>
<feature type="domain" description="Chemokine interleukin-8-like" evidence="3">
    <location>
        <begin position="28"/>
        <end position="86"/>
    </location>
</feature>
<evidence type="ECO:0000256" key="2">
    <source>
        <dbReference type="SAM" id="SignalP"/>
    </source>
</evidence>
<accession>A0AAV1HL53</accession>
<dbReference type="InterPro" id="IPR039809">
    <property type="entry name" value="Chemokine_b/g/d"/>
</dbReference>
<proteinExistence type="predicted"/>
<dbReference type="InterPro" id="IPR036048">
    <property type="entry name" value="Interleukin_8-like_sf"/>
</dbReference>